<dbReference type="HOGENOM" id="CLU_813289_0_0_7"/>
<name>Q2LU92_SYNAS</name>
<dbReference type="SUPFAM" id="SSF52151">
    <property type="entry name" value="FabD/lysophospholipase-like"/>
    <property type="match status" value="1"/>
</dbReference>
<accession>Q2LU92</accession>
<evidence type="ECO:0000313" key="1">
    <source>
        <dbReference type="EMBL" id="ABC77651.1"/>
    </source>
</evidence>
<dbReference type="InterPro" id="IPR016035">
    <property type="entry name" value="Acyl_Trfase/lysoPLipase"/>
</dbReference>
<protein>
    <submittedName>
        <fullName evidence="1">Hypothetical cytosolic protein</fullName>
    </submittedName>
</protein>
<evidence type="ECO:0000313" key="2">
    <source>
        <dbReference type="Proteomes" id="UP000001933"/>
    </source>
</evidence>
<dbReference type="EMBL" id="CP000252">
    <property type="protein sequence ID" value="ABC77651.1"/>
    <property type="molecule type" value="Genomic_DNA"/>
</dbReference>
<dbReference type="eggNOG" id="COG1752">
    <property type="taxonomic scope" value="Bacteria"/>
</dbReference>
<organism evidence="1 2">
    <name type="scientific">Syntrophus aciditrophicus (strain SB)</name>
    <dbReference type="NCBI Taxonomy" id="56780"/>
    <lineage>
        <taxon>Bacteria</taxon>
        <taxon>Pseudomonadati</taxon>
        <taxon>Thermodesulfobacteriota</taxon>
        <taxon>Syntrophia</taxon>
        <taxon>Syntrophales</taxon>
        <taxon>Syntrophaceae</taxon>
        <taxon>Syntrophus</taxon>
    </lineage>
</organism>
<proteinExistence type="predicted"/>
<reference evidence="1 2" key="1">
    <citation type="journal article" date="2007" name="Proc. Natl. Acad. Sci. U.S.A.">
        <title>The genome of Syntrophus aciditrophicus: life at the thermodynamic limit of microbial growth.</title>
        <authorList>
            <person name="McInerney M.J."/>
            <person name="Rohlin L."/>
            <person name="Mouttaki H."/>
            <person name="Kim U."/>
            <person name="Krupp R.S."/>
            <person name="Rios-Hernandez L."/>
            <person name="Sieber J."/>
            <person name="Struchtemeyer C.G."/>
            <person name="Bhattacharyya A."/>
            <person name="Campbell J.W."/>
            <person name="Gunsalus R.P."/>
        </authorList>
    </citation>
    <scope>NUCLEOTIDE SEQUENCE [LARGE SCALE GENOMIC DNA]</scope>
    <source>
        <strain evidence="1 2">SB</strain>
    </source>
</reference>
<sequence>MCQGLMTHSRCVKSNTMFSIRIKAGRKAYEQIRDGGFSCDRISAFFAPAAGPRWLVATGFDLTLLKAGLLGRKKPVQLIGSSSGAWRFAAWVQPEAEKSYLNLMEAYIRIPYHKDDRAGIVLQNLINVVNSYIEDDALPFALAHKHYRLAVLTARVRHLVASESSWIQSSGLFLCFLMNALSRSTLDHFTERVVFYNGPNPPGFCLKSPFRGRFIQLNRTNFKHAILASGAIPLFVAGIRDIYGAPRGVYRDGGLVDYHQTYDFAESDDDMTLFFHHQERIIPGWFDKRLKHRRTPDVLLDHTLMVFPTEDFVSTLPLGKLPDREDFRSFMDDPATRIRNWQEAVRRSAPLGEQFFELVESGKLRSMVERI</sequence>
<dbReference type="STRING" id="56780.SYN_02000"/>
<keyword evidence="2" id="KW-1185">Reference proteome</keyword>
<dbReference type="DNASU" id="3883704"/>
<dbReference type="AlphaFoldDB" id="Q2LU92"/>
<dbReference type="InParanoid" id="Q2LU92"/>
<dbReference type="Proteomes" id="UP000001933">
    <property type="component" value="Chromosome"/>
</dbReference>
<dbReference type="KEGG" id="sat:SYN_02000"/>
<gene>
    <name evidence="1" type="ORF">SYN_02000</name>
</gene>